<dbReference type="InterPro" id="IPR057736">
    <property type="entry name" value="SAF_PseI/NeuA/NeuB"/>
</dbReference>
<organism evidence="2 3">
    <name type="scientific">Candidatus Falkowbacteria bacterium CG1_02_37_44</name>
    <dbReference type="NCBI Taxonomy" id="1805146"/>
    <lineage>
        <taxon>Bacteria</taxon>
        <taxon>Candidatus Falkowiibacteriota</taxon>
    </lineage>
</organism>
<sequence>MENITIKTPKGKRKIGSGNPTFIIAEMSGNHNQEIKRAYKIIDAAAYAGADAIKLQTYTPDTITINCDKKYFQVKVNKAWKGQTLYNLYKKVYTPWEWQPKLKKYAEKKGLVCFSTPFDNTAVDFLEKMKVSLYKVASFEVIDIPLLKRISKTRKPVIMSRGMASLDEIKLAIKTLKNNGCPAVAILHCVSSYPAKAEEMNLATIPDLAKKLKTIVGLSDHNLNSAITIASVALGAKIIEKHLTLARADGGADAAFSLEPDEFKIMVEGVRQVEIAIGKPSYGAGIKESGNVIFRKSLFVVGNIKKGEKFTEKNVKSIRPGHGLEPKYYDKILGKTAKMDIEKGTSLSWNLVKR</sequence>
<dbReference type="InterPro" id="IPR036732">
    <property type="entry name" value="AFP_Neu5c_C_sf"/>
</dbReference>
<dbReference type="Gene3D" id="3.90.1210.10">
    <property type="entry name" value="Antifreeze-like/N-acetylneuraminic acid synthase C-terminal domain"/>
    <property type="match status" value="1"/>
</dbReference>
<dbReference type="Pfam" id="PF08666">
    <property type="entry name" value="SAF"/>
    <property type="match status" value="1"/>
</dbReference>
<dbReference type="EMBL" id="MNUU01000004">
    <property type="protein sequence ID" value="OIO08706.1"/>
    <property type="molecule type" value="Genomic_DNA"/>
</dbReference>
<dbReference type="Gene3D" id="3.20.20.70">
    <property type="entry name" value="Aldolase class I"/>
    <property type="match status" value="1"/>
</dbReference>
<dbReference type="InterPro" id="IPR013974">
    <property type="entry name" value="SAF"/>
</dbReference>
<evidence type="ECO:0000313" key="2">
    <source>
        <dbReference type="EMBL" id="OIO08706.1"/>
    </source>
</evidence>
<evidence type="ECO:0000259" key="1">
    <source>
        <dbReference type="PROSITE" id="PS50844"/>
    </source>
</evidence>
<dbReference type="InterPro" id="IPR020030">
    <property type="entry name" value="Pseudaminic_synth_PseI"/>
</dbReference>
<dbReference type="Proteomes" id="UP000183192">
    <property type="component" value="Unassembled WGS sequence"/>
</dbReference>
<dbReference type="PANTHER" id="PTHR42966">
    <property type="entry name" value="N-ACETYLNEURAMINATE SYNTHASE"/>
    <property type="match status" value="1"/>
</dbReference>
<dbReference type="SUPFAM" id="SSF51569">
    <property type="entry name" value="Aldolase"/>
    <property type="match status" value="1"/>
</dbReference>
<protein>
    <submittedName>
        <fullName evidence="2">Pseudaminic acid synthase</fullName>
    </submittedName>
</protein>
<dbReference type="PANTHER" id="PTHR42966:SF2">
    <property type="entry name" value="PSEUDAMINIC ACID SYNTHASE"/>
    <property type="match status" value="1"/>
</dbReference>
<gene>
    <name evidence="2" type="ORF">AUJ27_00355</name>
</gene>
<dbReference type="STRING" id="1805146.AUJ27_00355"/>
<dbReference type="GO" id="GO:0016051">
    <property type="term" value="P:carbohydrate biosynthetic process"/>
    <property type="evidence" value="ECO:0007669"/>
    <property type="project" value="InterPro"/>
</dbReference>
<dbReference type="InterPro" id="IPR051690">
    <property type="entry name" value="PseI-like"/>
</dbReference>
<evidence type="ECO:0000313" key="3">
    <source>
        <dbReference type="Proteomes" id="UP000183192"/>
    </source>
</evidence>
<dbReference type="InterPro" id="IPR013785">
    <property type="entry name" value="Aldolase_TIM"/>
</dbReference>
<feature type="domain" description="AFP-like" evidence="1">
    <location>
        <begin position="297"/>
        <end position="354"/>
    </location>
</feature>
<dbReference type="PROSITE" id="PS50844">
    <property type="entry name" value="AFP_LIKE"/>
    <property type="match status" value="1"/>
</dbReference>
<name>A0A1J4TAB0_9BACT</name>
<proteinExistence type="predicted"/>
<dbReference type="GO" id="GO:0047444">
    <property type="term" value="F:N-acylneuraminate-9-phosphate synthase activity"/>
    <property type="evidence" value="ECO:0007669"/>
    <property type="project" value="TreeGrafter"/>
</dbReference>
<dbReference type="CDD" id="cd11615">
    <property type="entry name" value="SAF_NeuB_like"/>
    <property type="match status" value="1"/>
</dbReference>
<dbReference type="SMART" id="SM00858">
    <property type="entry name" value="SAF"/>
    <property type="match status" value="1"/>
</dbReference>
<accession>A0A1J4TAB0</accession>
<reference evidence="2 3" key="1">
    <citation type="journal article" date="2016" name="Environ. Microbiol.">
        <title>Genomic resolution of a cold subsurface aquifer community provides metabolic insights for novel microbes adapted to high CO concentrations.</title>
        <authorList>
            <person name="Probst A.J."/>
            <person name="Castelle C.J."/>
            <person name="Singh A."/>
            <person name="Brown C.T."/>
            <person name="Anantharaman K."/>
            <person name="Sharon I."/>
            <person name="Hug L.A."/>
            <person name="Burstein D."/>
            <person name="Emerson J.B."/>
            <person name="Thomas B.C."/>
            <person name="Banfield J.F."/>
        </authorList>
    </citation>
    <scope>NUCLEOTIDE SEQUENCE [LARGE SCALE GENOMIC DNA]</scope>
    <source>
        <strain evidence="2">CG1_02_37_44</strain>
    </source>
</reference>
<comment type="caution">
    <text evidence="2">The sequence shown here is derived from an EMBL/GenBank/DDBJ whole genome shotgun (WGS) entry which is preliminary data.</text>
</comment>
<dbReference type="NCBIfam" id="TIGR03586">
    <property type="entry name" value="PseI"/>
    <property type="match status" value="1"/>
</dbReference>
<dbReference type="InterPro" id="IPR013132">
    <property type="entry name" value="PseI/NeuA/B-like_N"/>
</dbReference>
<dbReference type="Pfam" id="PF03102">
    <property type="entry name" value="NeuB"/>
    <property type="match status" value="1"/>
</dbReference>
<dbReference type="InterPro" id="IPR006190">
    <property type="entry name" value="SAF_AFP_Neu5Ac"/>
</dbReference>
<dbReference type="AlphaFoldDB" id="A0A1J4TAB0"/>
<dbReference type="SUPFAM" id="SSF51269">
    <property type="entry name" value="AFP III-like domain"/>
    <property type="match status" value="1"/>
</dbReference>